<feature type="transmembrane region" description="Helical" evidence="1">
    <location>
        <begin position="357"/>
        <end position="383"/>
    </location>
</feature>
<evidence type="ECO:0000259" key="2">
    <source>
        <dbReference type="Pfam" id="PF01970"/>
    </source>
</evidence>
<feature type="transmembrane region" description="Helical" evidence="1">
    <location>
        <begin position="163"/>
        <end position="180"/>
    </location>
</feature>
<feature type="transmembrane region" description="Helical" evidence="1">
    <location>
        <begin position="135"/>
        <end position="156"/>
    </location>
</feature>
<protein>
    <recommendedName>
        <fullName evidence="2">DUF112 domain-containing protein</fullName>
    </recommendedName>
</protein>
<keyword evidence="1" id="KW-0472">Membrane</keyword>
<name>A0A917EIL7_9RHOB</name>
<dbReference type="AlphaFoldDB" id="A0A917EIL7"/>
<keyword evidence="1" id="KW-0812">Transmembrane</keyword>
<dbReference type="PANTHER" id="PTHR35342">
    <property type="entry name" value="TRICARBOXYLIC TRANSPORT PROTEIN"/>
    <property type="match status" value="1"/>
</dbReference>
<dbReference type="PANTHER" id="PTHR35342:SF5">
    <property type="entry name" value="TRICARBOXYLIC TRANSPORT PROTEIN"/>
    <property type="match status" value="1"/>
</dbReference>
<gene>
    <name evidence="3" type="ORF">GCM10011517_11400</name>
</gene>
<feature type="transmembrane region" description="Helical" evidence="1">
    <location>
        <begin position="467"/>
        <end position="485"/>
    </location>
</feature>
<reference evidence="3" key="1">
    <citation type="journal article" date="2014" name="Int. J. Syst. Evol. Microbiol.">
        <title>Complete genome sequence of Corynebacterium casei LMG S-19264T (=DSM 44701T), isolated from a smear-ripened cheese.</title>
        <authorList>
            <consortium name="US DOE Joint Genome Institute (JGI-PGF)"/>
            <person name="Walter F."/>
            <person name="Albersmeier A."/>
            <person name="Kalinowski J."/>
            <person name="Ruckert C."/>
        </authorList>
    </citation>
    <scope>NUCLEOTIDE SEQUENCE</scope>
    <source>
        <strain evidence="3">CGMCC 1.16012</strain>
    </source>
</reference>
<feature type="transmembrane region" description="Helical" evidence="1">
    <location>
        <begin position="200"/>
        <end position="218"/>
    </location>
</feature>
<dbReference type="Proteomes" id="UP000606730">
    <property type="component" value="Unassembled WGS sequence"/>
</dbReference>
<organism evidence="3 4">
    <name type="scientific">Actibacterium pelagium</name>
    <dbReference type="NCBI Taxonomy" id="2029103"/>
    <lineage>
        <taxon>Bacteria</taxon>
        <taxon>Pseudomonadati</taxon>
        <taxon>Pseudomonadota</taxon>
        <taxon>Alphaproteobacteria</taxon>
        <taxon>Rhodobacterales</taxon>
        <taxon>Roseobacteraceae</taxon>
        <taxon>Actibacterium</taxon>
    </lineage>
</organism>
<dbReference type="OrthoDB" id="9791872at2"/>
<sequence length="504" mass="52667">MEPLGYAWSALTTTPAAFAAMGGVVWGILGGALPGISPSIAMALLLPFTYTMDPIPAIVLLAATYVGAEYGGSIPAILIRTPGTNAAAATSIDGYEMQKQGRGGEALGISLVSGVIGGMIGLFCLVLLTKPLASVALYFTPPAYFALGVLGLSVIASLSSGSLIKGLMAGVIGLMIATVGTDPISGVSRFTYGAPELLGGIPFILVMVGVFAVSELLVQAGKPEYKRPKSETRQMRIKLPSWALLKRLRKPQAIGSGVGLFEGVMPGAGGSIAAFMAYNEARRWSSNPDEFGKGSPEAIAAPESANNTVAGTALVPMLSFGIPGSNSTAILLGGLLIHGLQPGPLLFEENPDFIYGLYGGLLVANLSLFFIGMLILTPAIWLVNRPKPYLMAAIFALIFSGIYSIDNTLFDLYLVLFAGAIGYVMRLLGFPFLPLVLGLVLGYLIESNYRRSLLLTGGDHSVFINDGISLGLLITALLFVVGSGLRDYFDARKKKNAANADSAE</sequence>
<feature type="transmembrane region" description="Helical" evidence="1">
    <location>
        <begin position="6"/>
        <end position="29"/>
    </location>
</feature>
<feature type="transmembrane region" description="Helical" evidence="1">
    <location>
        <begin position="253"/>
        <end position="278"/>
    </location>
</feature>
<evidence type="ECO:0000313" key="3">
    <source>
        <dbReference type="EMBL" id="GGE45512.1"/>
    </source>
</evidence>
<feature type="domain" description="DUF112" evidence="2">
    <location>
        <begin position="19"/>
        <end position="437"/>
    </location>
</feature>
<dbReference type="Pfam" id="PF01970">
    <property type="entry name" value="TctA"/>
    <property type="match status" value="1"/>
</dbReference>
<feature type="transmembrane region" description="Helical" evidence="1">
    <location>
        <begin position="313"/>
        <end position="337"/>
    </location>
</feature>
<keyword evidence="4" id="KW-1185">Reference proteome</keyword>
<feature type="transmembrane region" description="Helical" evidence="1">
    <location>
        <begin position="106"/>
        <end position="129"/>
    </location>
</feature>
<feature type="transmembrane region" description="Helical" evidence="1">
    <location>
        <begin position="389"/>
        <end position="405"/>
    </location>
</feature>
<proteinExistence type="predicted"/>
<evidence type="ECO:0000313" key="4">
    <source>
        <dbReference type="Proteomes" id="UP000606730"/>
    </source>
</evidence>
<comment type="caution">
    <text evidence="3">The sequence shown here is derived from an EMBL/GenBank/DDBJ whole genome shotgun (WGS) entry which is preliminary data.</text>
</comment>
<accession>A0A917EIL7</accession>
<reference evidence="3" key="2">
    <citation type="submission" date="2020-09" db="EMBL/GenBank/DDBJ databases">
        <authorList>
            <person name="Sun Q."/>
            <person name="Zhou Y."/>
        </authorList>
    </citation>
    <scope>NUCLEOTIDE SEQUENCE</scope>
    <source>
        <strain evidence="3">CGMCC 1.16012</strain>
    </source>
</reference>
<keyword evidence="1" id="KW-1133">Transmembrane helix</keyword>
<dbReference type="InterPro" id="IPR002823">
    <property type="entry name" value="DUF112_TM"/>
</dbReference>
<dbReference type="EMBL" id="BMKN01000001">
    <property type="protein sequence ID" value="GGE45512.1"/>
    <property type="molecule type" value="Genomic_DNA"/>
</dbReference>
<feature type="transmembrane region" description="Helical" evidence="1">
    <location>
        <begin position="412"/>
        <end position="445"/>
    </location>
</feature>
<dbReference type="RefSeq" id="WP_095596022.1">
    <property type="nucleotide sequence ID" value="NZ_BMKN01000001.1"/>
</dbReference>
<evidence type="ECO:0000256" key="1">
    <source>
        <dbReference type="SAM" id="Phobius"/>
    </source>
</evidence>